<dbReference type="SMART" id="SM00245">
    <property type="entry name" value="TSPc"/>
    <property type="match status" value="1"/>
</dbReference>
<dbReference type="Gene3D" id="2.30.42.10">
    <property type="match status" value="1"/>
</dbReference>
<evidence type="ECO:0000256" key="7">
    <source>
        <dbReference type="SAM" id="SignalP"/>
    </source>
</evidence>
<dbReference type="GO" id="GO:0004175">
    <property type="term" value="F:endopeptidase activity"/>
    <property type="evidence" value="ECO:0007669"/>
    <property type="project" value="TreeGrafter"/>
</dbReference>
<dbReference type="PANTHER" id="PTHR32060:SF30">
    <property type="entry name" value="CARBOXY-TERMINAL PROCESSING PROTEASE CTPA"/>
    <property type="match status" value="1"/>
</dbReference>
<dbReference type="KEGG" id="aamy:GFC30_474"/>
<evidence type="ECO:0000313" key="10">
    <source>
        <dbReference type="Proteomes" id="UP000076865"/>
    </source>
</evidence>
<name>A0A160F2R9_9BACL</name>
<sequence>MREMMRKFLIPFVFLFSLTTSAFSVSAETTSTSTLDEIRQYIRDYYVDVVNENVLNGSTPQEIVQHLDKYSTYMTAQEYQQFLDSINMDFVGIGITFNMDTAGIKVTSVLKGGPAERSGLRVGDVITEVDGQSLAGKTSEQAVALITGQQGTTAHLKVLRATTNETLTLDVTREKINWPNVEFSRLAGNIGYIRLYSFDSGSVNEIAQAIDSLSGVKGWIFDLRDNPGGYVDAAQQILGFFPNVTKAFQVRDRSNVPEVYDAVAQSVKMNGPIDMLVNSSSASASEMVAAAVKDQKAAVLYGQRTFGKGSMQQIFQLTDGSVLKLTVARFFSPNGTAIHEVGVKPDVWTTVNKELYAAHRDLLLKQYRAYQSLGKLRNVPTNKQFTMKFSRKLAISDTSKLGIKLYELGGQEVPVTVQVSKGMQLVMKPKNLLKKGTSYLLVIPPTVKSKDGVLMKKGAYVEFSVAK</sequence>
<dbReference type="OrthoDB" id="9812068at2"/>
<evidence type="ECO:0000256" key="2">
    <source>
        <dbReference type="ARBA" id="ARBA00022670"/>
    </source>
</evidence>
<evidence type="ECO:0000256" key="4">
    <source>
        <dbReference type="ARBA" id="ARBA00022801"/>
    </source>
</evidence>
<dbReference type="Pfam" id="PF03572">
    <property type="entry name" value="Peptidase_S41"/>
    <property type="match status" value="1"/>
</dbReference>
<evidence type="ECO:0000313" key="9">
    <source>
        <dbReference type="EMBL" id="ANB60052.1"/>
    </source>
</evidence>
<accession>A0A160F2R9</accession>
<dbReference type="SUPFAM" id="SSF52096">
    <property type="entry name" value="ClpP/crotonase"/>
    <property type="match status" value="1"/>
</dbReference>
<keyword evidence="4 6" id="KW-0378">Hydrolase</keyword>
<dbReference type="CDD" id="cd06782">
    <property type="entry name" value="cpPDZ_CPP-like"/>
    <property type="match status" value="1"/>
</dbReference>
<keyword evidence="5 6" id="KW-0720">Serine protease</keyword>
<evidence type="ECO:0000256" key="5">
    <source>
        <dbReference type="ARBA" id="ARBA00022825"/>
    </source>
</evidence>
<organism evidence="9 10">
    <name type="scientific">Anoxybacteroides amylolyticum</name>
    <dbReference type="NCBI Taxonomy" id="294699"/>
    <lineage>
        <taxon>Bacteria</taxon>
        <taxon>Bacillati</taxon>
        <taxon>Bacillota</taxon>
        <taxon>Bacilli</taxon>
        <taxon>Bacillales</taxon>
        <taxon>Anoxybacillaceae</taxon>
        <taxon>Anoxybacteroides</taxon>
    </lineage>
</organism>
<keyword evidence="2 6" id="KW-0645">Protease</keyword>
<proteinExistence type="inferred from homology"/>
<dbReference type="Gene3D" id="3.90.226.10">
    <property type="entry name" value="2-enoyl-CoA Hydratase, Chain A, domain 1"/>
    <property type="match status" value="1"/>
</dbReference>
<dbReference type="PATRIC" id="fig|294699.3.peg.468"/>
<dbReference type="Gene3D" id="3.30.750.44">
    <property type="match status" value="1"/>
</dbReference>
<keyword evidence="10" id="KW-1185">Reference proteome</keyword>
<dbReference type="InterPro" id="IPR036034">
    <property type="entry name" value="PDZ_sf"/>
</dbReference>
<dbReference type="InterPro" id="IPR004447">
    <property type="entry name" value="Peptidase_S41A"/>
</dbReference>
<dbReference type="SMART" id="SM00228">
    <property type="entry name" value="PDZ"/>
    <property type="match status" value="1"/>
</dbReference>
<keyword evidence="3 7" id="KW-0732">Signal</keyword>
<reference evidence="9 10" key="1">
    <citation type="journal article" date="2006" name="Syst. Appl. Microbiol.">
        <title>Anoxybacillus amylolyticus sp. nov., a thermophilic amylase producing bacterium isolated from Mount Rittmann (Antarctica).</title>
        <authorList>
            <person name="Poli A."/>
            <person name="Esposito E."/>
            <person name="Lama L."/>
            <person name="Orlando P."/>
            <person name="Nicolaus G."/>
            <person name="de Appolonia F."/>
            <person name="Gambacorta A."/>
            <person name="Nicolaus B."/>
        </authorList>
    </citation>
    <scope>NUCLEOTIDE SEQUENCE [LARGE SCALE GENOMIC DNA]</scope>
    <source>
        <strain evidence="9 10">DSM 15939</strain>
    </source>
</reference>
<protein>
    <recommendedName>
        <fullName evidence="8">PDZ domain-containing protein</fullName>
    </recommendedName>
</protein>
<dbReference type="CDD" id="cd07560">
    <property type="entry name" value="Peptidase_S41_CPP"/>
    <property type="match status" value="1"/>
</dbReference>
<dbReference type="NCBIfam" id="TIGR00225">
    <property type="entry name" value="prc"/>
    <property type="match status" value="1"/>
</dbReference>
<feature type="chain" id="PRO_5039440266" description="PDZ domain-containing protein" evidence="7">
    <location>
        <begin position="23"/>
        <end position="467"/>
    </location>
</feature>
<feature type="domain" description="PDZ" evidence="8">
    <location>
        <begin position="91"/>
        <end position="146"/>
    </location>
</feature>
<dbReference type="Pfam" id="PF13180">
    <property type="entry name" value="PDZ_2"/>
    <property type="match status" value="1"/>
</dbReference>
<dbReference type="GO" id="GO:0030288">
    <property type="term" value="C:outer membrane-bounded periplasmic space"/>
    <property type="evidence" value="ECO:0007669"/>
    <property type="project" value="TreeGrafter"/>
</dbReference>
<dbReference type="RefSeq" id="WP_066322724.1">
    <property type="nucleotide sequence ID" value="NZ_CP015438.1"/>
</dbReference>
<dbReference type="FunFam" id="2.30.42.10:FF:000063">
    <property type="entry name" value="Peptidase, S41 family"/>
    <property type="match status" value="1"/>
</dbReference>
<dbReference type="AlphaFoldDB" id="A0A160F2R9"/>
<evidence type="ECO:0000256" key="3">
    <source>
        <dbReference type="ARBA" id="ARBA00022729"/>
    </source>
</evidence>
<evidence type="ECO:0000256" key="1">
    <source>
        <dbReference type="ARBA" id="ARBA00009179"/>
    </source>
</evidence>
<dbReference type="InterPro" id="IPR001478">
    <property type="entry name" value="PDZ"/>
</dbReference>
<dbReference type="InterPro" id="IPR029045">
    <property type="entry name" value="ClpP/crotonase-like_dom_sf"/>
</dbReference>
<feature type="signal peptide" evidence="7">
    <location>
        <begin position="1"/>
        <end position="22"/>
    </location>
</feature>
<dbReference type="GO" id="GO:0008236">
    <property type="term" value="F:serine-type peptidase activity"/>
    <property type="evidence" value="ECO:0007669"/>
    <property type="project" value="UniProtKB-KW"/>
</dbReference>
<dbReference type="InterPro" id="IPR005151">
    <property type="entry name" value="Tail-specific_protease"/>
</dbReference>
<evidence type="ECO:0000259" key="8">
    <source>
        <dbReference type="PROSITE" id="PS50106"/>
    </source>
</evidence>
<dbReference type="SUPFAM" id="SSF50156">
    <property type="entry name" value="PDZ domain-like"/>
    <property type="match status" value="1"/>
</dbReference>
<dbReference type="Proteomes" id="UP000076865">
    <property type="component" value="Chromosome"/>
</dbReference>
<dbReference type="GO" id="GO:0006508">
    <property type="term" value="P:proteolysis"/>
    <property type="evidence" value="ECO:0007669"/>
    <property type="project" value="UniProtKB-KW"/>
</dbReference>
<dbReference type="PANTHER" id="PTHR32060">
    <property type="entry name" value="TAIL-SPECIFIC PROTEASE"/>
    <property type="match status" value="1"/>
</dbReference>
<dbReference type="InterPro" id="IPR032812">
    <property type="entry name" value="SbsA_Ig"/>
</dbReference>
<dbReference type="GO" id="GO:0007165">
    <property type="term" value="P:signal transduction"/>
    <property type="evidence" value="ECO:0007669"/>
    <property type="project" value="TreeGrafter"/>
</dbReference>
<gene>
    <name evidence="9" type="ORF">GFC30_474</name>
</gene>
<evidence type="ECO:0000256" key="6">
    <source>
        <dbReference type="RuleBase" id="RU004404"/>
    </source>
</evidence>
<dbReference type="EMBL" id="CP015438">
    <property type="protein sequence ID" value="ANB60052.1"/>
    <property type="molecule type" value="Genomic_DNA"/>
</dbReference>
<dbReference type="PROSITE" id="PS50106">
    <property type="entry name" value="PDZ"/>
    <property type="match status" value="1"/>
</dbReference>
<dbReference type="Pfam" id="PF13205">
    <property type="entry name" value="Big_5"/>
    <property type="match status" value="1"/>
</dbReference>
<comment type="similarity">
    <text evidence="1 6">Belongs to the peptidase S41A family.</text>
</comment>